<dbReference type="InterPro" id="IPR032675">
    <property type="entry name" value="LRR_dom_sf"/>
</dbReference>
<keyword evidence="3 7" id="KW-0812">Transmembrane</keyword>
<evidence type="ECO:0000256" key="4">
    <source>
        <dbReference type="ARBA" id="ARBA00022737"/>
    </source>
</evidence>
<keyword evidence="6 7" id="KW-0472">Membrane</keyword>
<evidence type="ECO:0000256" key="6">
    <source>
        <dbReference type="ARBA" id="ARBA00023136"/>
    </source>
</evidence>
<feature type="transmembrane region" description="Helical" evidence="7">
    <location>
        <begin position="12"/>
        <end position="32"/>
    </location>
</feature>
<dbReference type="Gene3D" id="3.80.10.10">
    <property type="entry name" value="Ribonuclease Inhibitor"/>
    <property type="match status" value="2"/>
</dbReference>
<feature type="domain" description="Leucine-rich repeat-containing N-terminal plant-type" evidence="8">
    <location>
        <begin position="127"/>
        <end position="164"/>
    </location>
</feature>
<evidence type="ECO:0000256" key="7">
    <source>
        <dbReference type="SAM" id="Phobius"/>
    </source>
</evidence>
<dbReference type="FunFam" id="3.80.10.10:FF:000403">
    <property type="entry name" value="Receptor-like protein 2"/>
    <property type="match status" value="1"/>
</dbReference>
<feature type="non-terminal residue" evidence="9">
    <location>
        <position position="1"/>
    </location>
</feature>
<evidence type="ECO:0000313" key="9">
    <source>
        <dbReference type="EMBL" id="WVZ24912.1"/>
    </source>
</evidence>
<dbReference type="Proteomes" id="UP001374535">
    <property type="component" value="Chromosome 1"/>
</dbReference>
<keyword evidence="4" id="KW-0677">Repeat</keyword>
<dbReference type="Pfam" id="PF00560">
    <property type="entry name" value="LRR_1"/>
    <property type="match status" value="4"/>
</dbReference>
<dbReference type="InterPro" id="IPR052595">
    <property type="entry name" value="LRRC69/RLP"/>
</dbReference>
<dbReference type="SUPFAM" id="SSF52058">
    <property type="entry name" value="L domain-like"/>
    <property type="match status" value="1"/>
</dbReference>
<name>A0AAQ3PC19_VIGMU</name>
<evidence type="ECO:0000256" key="3">
    <source>
        <dbReference type="ARBA" id="ARBA00022692"/>
    </source>
</evidence>
<proteinExistence type="predicted"/>
<feature type="non-terminal residue" evidence="9">
    <location>
        <position position="356"/>
    </location>
</feature>
<evidence type="ECO:0000256" key="5">
    <source>
        <dbReference type="ARBA" id="ARBA00022989"/>
    </source>
</evidence>
<reference evidence="9 10" key="1">
    <citation type="journal article" date="2023" name="Life. Sci Alliance">
        <title>Evolutionary insights into 3D genome organization and epigenetic landscape of Vigna mungo.</title>
        <authorList>
            <person name="Junaid A."/>
            <person name="Singh B."/>
            <person name="Bhatia S."/>
        </authorList>
    </citation>
    <scope>NUCLEOTIDE SEQUENCE [LARGE SCALE GENOMIC DNA]</scope>
    <source>
        <strain evidence="9">Urdbean</strain>
    </source>
</reference>
<dbReference type="PRINTS" id="PR00019">
    <property type="entry name" value="LEURICHRPT"/>
</dbReference>
<evidence type="ECO:0000256" key="2">
    <source>
        <dbReference type="ARBA" id="ARBA00022614"/>
    </source>
</evidence>
<evidence type="ECO:0000259" key="8">
    <source>
        <dbReference type="Pfam" id="PF08263"/>
    </source>
</evidence>
<organism evidence="9 10">
    <name type="scientific">Vigna mungo</name>
    <name type="common">Black gram</name>
    <name type="synonym">Phaseolus mungo</name>
    <dbReference type="NCBI Taxonomy" id="3915"/>
    <lineage>
        <taxon>Eukaryota</taxon>
        <taxon>Viridiplantae</taxon>
        <taxon>Streptophyta</taxon>
        <taxon>Embryophyta</taxon>
        <taxon>Tracheophyta</taxon>
        <taxon>Spermatophyta</taxon>
        <taxon>Magnoliopsida</taxon>
        <taxon>eudicotyledons</taxon>
        <taxon>Gunneridae</taxon>
        <taxon>Pentapetalae</taxon>
        <taxon>rosids</taxon>
        <taxon>fabids</taxon>
        <taxon>Fabales</taxon>
        <taxon>Fabaceae</taxon>
        <taxon>Papilionoideae</taxon>
        <taxon>50 kb inversion clade</taxon>
        <taxon>NPAAA clade</taxon>
        <taxon>indigoferoid/millettioid clade</taxon>
        <taxon>Phaseoleae</taxon>
        <taxon>Vigna</taxon>
    </lineage>
</organism>
<dbReference type="PANTHER" id="PTHR48057">
    <property type="entry name" value="LEUCINE-RICH REPEAT SERINE/THREONINE-PROTEIN KINASE 1"/>
    <property type="match status" value="1"/>
</dbReference>
<dbReference type="AlphaFoldDB" id="A0AAQ3PC19"/>
<dbReference type="InterPro" id="IPR001611">
    <property type="entry name" value="Leu-rich_rpt"/>
</dbReference>
<protein>
    <recommendedName>
        <fullName evidence="8">Leucine-rich repeat-containing N-terminal plant-type domain-containing protein</fullName>
    </recommendedName>
</protein>
<keyword evidence="10" id="KW-1185">Reference proteome</keyword>
<comment type="subcellular location">
    <subcellularLocation>
        <location evidence="1">Cell membrane</location>
        <topology evidence="1">Single-pass type I membrane protein</topology>
    </subcellularLocation>
</comment>
<dbReference type="InterPro" id="IPR013210">
    <property type="entry name" value="LRR_N_plant-typ"/>
</dbReference>
<evidence type="ECO:0000256" key="1">
    <source>
        <dbReference type="ARBA" id="ARBA00004251"/>
    </source>
</evidence>
<dbReference type="EMBL" id="CP144700">
    <property type="protein sequence ID" value="WVZ24912.1"/>
    <property type="molecule type" value="Genomic_DNA"/>
</dbReference>
<keyword evidence="2" id="KW-0433">Leucine-rich repeat</keyword>
<accession>A0AAQ3PC19</accession>
<gene>
    <name evidence="9" type="ORF">V8G54_003456</name>
</gene>
<evidence type="ECO:0000313" key="10">
    <source>
        <dbReference type="Proteomes" id="UP001374535"/>
    </source>
</evidence>
<keyword evidence="5 7" id="KW-1133">Transmembrane helix</keyword>
<dbReference type="InterPro" id="IPR003591">
    <property type="entry name" value="Leu-rich_rpt_typical-subtyp"/>
</dbReference>
<dbReference type="SMART" id="SM00369">
    <property type="entry name" value="LRR_TYP"/>
    <property type="match status" value="2"/>
</dbReference>
<feature type="transmembrane region" description="Helical" evidence="7">
    <location>
        <begin position="100"/>
        <end position="120"/>
    </location>
</feature>
<dbReference type="PANTHER" id="PTHR48057:SF7">
    <property type="entry name" value="LEUCINE-RICH REPEAT SERINE_THREONINE-PROTEIN KINASE 1"/>
    <property type="match status" value="1"/>
</dbReference>
<dbReference type="Pfam" id="PF08263">
    <property type="entry name" value="LRRNT_2"/>
    <property type="match status" value="1"/>
</dbReference>
<sequence>NPQLSTSPFHFLSLSLSLPPFILLPFVNGWSWSSLLPCHPNYLFLHWFFTPLCPPPPLLSHFHSLMTNHHFKHSILSVFLMPSPSSSSSAYSLYNSYMVSNFMVSIIVPLFLFSLFVLHVSSCSQIDKLSLLAFSGNISTSQPFPSLNWSDSLDCCAWEGITCDGDLRVTHLLLPSRGLTGFISPSLTNLSSLSHLNLSHNRLSGGLHHQLFSLLSHLVVLDLSYNHLSGELPPFVGDNSGKNSSAAAIQELDLSSNFFNGTLPNSLLENLAAAAAGGRLVSLNVSNNSFTGHIPTSLFCINDHNSSSLRFLDYSSNDFDGAIQPGLGACSKLERFRAGFNFLSGPIPSDLFDAVS</sequence>
<dbReference type="GO" id="GO:0005886">
    <property type="term" value="C:plasma membrane"/>
    <property type="evidence" value="ECO:0007669"/>
    <property type="project" value="UniProtKB-SubCell"/>
</dbReference>